<evidence type="ECO:0000259" key="2">
    <source>
        <dbReference type="PROSITE" id="PS51178"/>
    </source>
</evidence>
<gene>
    <name evidence="3" type="ORF">Airi02_045150</name>
</gene>
<feature type="region of interest" description="Disordered" evidence="1">
    <location>
        <begin position="360"/>
        <end position="428"/>
    </location>
</feature>
<feature type="compositionally biased region" description="Low complexity" evidence="1">
    <location>
        <begin position="385"/>
        <end position="394"/>
    </location>
</feature>
<protein>
    <recommendedName>
        <fullName evidence="2">PASTA domain-containing protein</fullName>
    </recommendedName>
</protein>
<feature type="domain" description="PASTA" evidence="2">
    <location>
        <begin position="555"/>
        <end position="620"/>
    </location>
</feature>
<dbReference type="InterPro" id="IPR005543">
    <property type="entry name" value="PASTA_dom"/>
</dbReference>
<dbReference type="SMART" id="SM00740">
    <property type="entry name" value="PASTA"/>
    <property type="match status" value="3"/>
</dbReference>
<evidence type="ECO:0000313" key="4">
    <source>
        <dbReference type="Proteomes" id="UP001165074"/>
    </source>
</evidence>
<dbReference type="SUPFAM" id="SSF50998">
    <property type="entry name" value="Quinoprotein alcohol dehydrogenase-like"/>
    <property type="match status" value="1"/>
</dbReference>
<dbReference type="EMBL" id="BSTK01000006">
    <property type="protein sequence ID" value="GLY86586.1"/>
    <property type="molecule type" value="Genomic_DNA"/>
</dbReference>
<sequence>MRGLRRPTWLRLPSGPAGRAGSALMAVTLLVTVLAVSTGVGYSVARPLLGDGSAFLSRGHTVAHVNGETGKSDAQTAIELATGSEPIQTVRLPDGRVAVVNKTTGTVTILDGSTMAPTGPPMPNPDGGTQLEALATDSSGYLVDKKGGTITELAPPGKPAAPVVSVGTGILDAVPAGDSVWALTSAAQVVEVADGRVRRTVRLGEPVSGITVADGHPVAVTGAGKAYVVDSDRPHAIGDLGVAGSGVVLGSWRGAGRYVLAVDRTSGRVGVLDPRTGRTTRATLPAGPSARLDAPVVLGGDVYVPDYAKPQLWRVDAASGRVGRPLTVPGRQGDAFDLTVSGGHVWANSQYDRRALIVDGDGRDHTADKGAGPDVRDSQSDREPAPTTTPRPGEGPSGPPSPRDSDASTPPDRPSRQKPTPLKAPSVIGLSRQAACRLIGQAKLTCVRRTDATPVVDPDQFAVVSTQDPEPGAVPDGKKVTITYPDRFTVPSVLSQTQGEACARLKAFTMKCQATIGAAATGAHRPGDVYQQTPPAGTEAGEGAVARLVYYSGTGTTHDYKGQSVDTACGQVQADGFACTRKEGATAAGTGQQPGTVYDQDVPPNTRRNIKQPITLTYYSANNTLPSYVGGSPGSACADITARGFTCQKTEQPYPSTDKVEAQDQPAGTYPIGTTVTIHYSPWALVDYWIYQKNDADVWVLRPKGDIPAGYGHQAFHVGLAYKAGENIPAPQAINGFTCTTGPSHCNGLDVNHFYSRIGAYQDWTGPSPAATFMDCGVSGTTPIYRVWKDSGAARLYGITSDPASWGAEDNERLGCVWP</sequence>
<dbReference type="RefSeq" id="WP_285574830.1">
    <property type="nucleotide sequence ID" value="NZ_BSTK01000006.1"/>
</dbReference>
<dbReference type="InterPro" id="IPR011047">
    <property type="entry name" value="Quinoprotein_ADH-like_sf"/>
</dbReference>
<dbReference type="Proteomes" id="UP001165074">
    <property type="component" value="Unassembled WGS sequence"/>
</dbReference>
<accession>A0A9W6W250</accession>
<organism evidence="3 4">
    <name type="scientific">Actinoallomurus iriomotensis</name>
    <dbReference type="NCBI Taxonomy" id="478107"/>
    <lineage>
        <taxon>Bacteria</taxon>
        <taxon>Bacillati</taxon>
        <taxon>Actinomycetota</taxon>
        <taxon>Actinomycetes</taxon>
        <taxon>Streptosporangiales</taxon>
        <taxon>Thermomonosporaceae</taxon>
        <taxon>Actinoallomurus</taxon>
    </lineage>
</organism>
<feature type="region of interest" description="Disordered" evidence="1">
    <location>
        <begin position="585"/>
        <end position="607"/>
    </location>
</feature>
<dbReference type="AlphaFoldDB" id="A0A9W6W250"/>
<dbReference type="CDD" id="cd06577">
    <property type="entry name" value="PASTA_pknB"/>
    <property type="match status" value="2"/>
</dbReference>
<feature type="compositionally biased region" description="Basic and acidic residues" evidence="1">
    <location>
        <begin position="374"/>
        <end position="384"/>
    </location>
</feature>
<feature type="domain" description="PASTA" evidence="2">
    <location>
        <begin position="418"/>
        <end position="486"/>
    </location>
</feature>
<comment type="caution">
    <text evidence="3">The sequence shown here is derived from an EMBL/GenBank/DDBJ whole genome shotgun (WGS) entry which is preliminary data.</text>
</comment>
<dbReference type="InterPro" id="IPR011048">
    <property type="entry name" value="Haem_d1_sf"/>
</dbReference>
<dbReference type="PROSITE" id="PS51178">
    <property type="entry name" value="PASTA"/>
    <property type="match status" value="2"/>
</dbReference>
<evidence type="ECO:0000313" key="3">
    <source>
        <dbReference type="EMBL" id="GLY86586.1"/>
    </source>
</evidence>
<dbReference type="SUPFAM" id="SSF51004">
    <property type="entry name" value="C-terminal (heme d1) domain of cytochrome cd1-nitrite reductase"/>
    <property type="match status" value="1"/>
</dbReference>
<name>A0A9W6W250_9ACTN</name>
<reference evidence="3" key="1">
    <citation type="submission" date="2023-03" db="EMBL/GenBank/DDBJ databases">
        <title>Actinoallomurus iriomotensis NBRC 103684.</title>
        <authorList>
            <person name="Ichikawa N."/>
            <person name="Sato H."/>
            <person name="Tonouchi N."/>
        </authorList>
    </citation>
    <scope>NUCLEOTIDE SEQUENCE</scope>
    <source>
        <strain evidence="3">NBRC 103684</strain>
    </source>
</reference>
<keyword evidence="4" id="KW-1185">Reference proteome</keyword>
<dbReference type="Gene3D" id="3.30.10.20">
    <property type="match status" value="2"/>
</dbReference>
<evidence type="ECO:0000256" key="1">
    <source>
        <dbReference type="SAM" id="MobiDB-lite"/>
    </source>
</evidence>
<proteinExistence type="predicted"/>
<feature type="compositionally biased region" description="Low complexity" evidence="1">
    <location>
        <begin position="585"/>
        <end position="596"/>
    </location>
</feature>